<dbReference type="EC" id="3.1.2.20" evidence="5"/>
<comment type="caution">
    <text evidence="9">The sequence shown here is derived from an EMBL/GenBank/DDBJ whole genome shotgun (WGS) entry which is preliminary data.</text>
</comment>
<evidence type="ECO:0000256" key="3">
    <source>
        <dbReference type="ARBA" id="ARBA00036002"/>
    </source>
</evidence>
<keyword evidence="1 9" id="KW-0378">Hydrolase</keyword>
<dbReference type="PANTHER" id="PTHR43240">
    <property type="entry name" value="1,4-DIHYDROXY-2-NAPHTHOYL-COA THIOESTERASE 1"/>
    <property type="match status" value="1"/>
</dbReference>
<accession>A0ABW5FQH6</accession>
<comment type="catalytic activity">
    <reaction evidence="3">
        <text>a long-chain fatty acyl-CoA + H2O = a long-chain fatty acid + CoA + H(+)</text>
        <dbReference type="Rhea" id="RHEA:67680"/>
        <dbReference type="ChEBI" id="CHEBI:15377"/>
        <dbReference type="ChEBI" id="CHEBI:15378"/>
        <dbReference type="ChEBI" id="CHEBI:57287"/>
        <dbReference type="ChEBI" id="CHEBI:57560"/>
        <dbReference type="ChEBI" id="CHEBI:83139"/>
    </reaction>
</comment>
<feature type="domain" description="Thioesterase" evidence="8">
    <location>
        <begin position="65"/>
        <end position="131"/>
    </location>
</feature>
<dbReference type="EMBL" id="JBHUKR010000006">
    <property type="protein sequence ID" value="MFD2416854.1"/>
    <property type="molecule type" value="Genomic_DNA"/>
</dbReference>
<evidence type="ECO:0000256" key="6">
    <source>
        <dbReference type="ARBA" id="ARBA00040062"/>
    </source>
</evidence>
<dbReference type="RefSeq" id="WP_378264022.1">
    <property type="nucleotide sequence ID" value="NZ_JBHUKR010000006.1"/>
</dbReference>
<protein>
    <recommendedName>
        <fullName evidence="6">Medium/long-chain acyl-CoA thioesterase YigI</fullName>
        <ecNumber evidence="5">3.1.2.20</ecNumber>
    </recommendedName>
</protein>
<evidence type="ECO:0000256" key="2">
    <source>
        <dbReference type="ARBA" id="ARBA00035880"/>
    </source>
</evidence>
<evidence type="ECO:0000256" key="1">
    <source>
        <dbReference type="ARBA" id="ARBA00022801"/>
    </source>
</evidence>
<dbReference type="InterPro" id="IPR029069">
    <property type="entry name" value="HotDog_dom_sf"/>
</dbReference>
<dbReference type="PANTHER" id="PTHR43240:SF20">
    <property type="entry name" value="MEDIUM_LONG-CHAIN ACYL-COA THIOESTERASE YIGI"/>
    <property type="match status" value="1"/>
</dbReference>
<reference evidence="10" key="1">
    <citation type="journal article" date="2019" name="Int. J. Syst. Evol. Microbiol.">
        <title>The Global Catalogue of Microorganisms (GCM) 10K type strain sequencing project: providing services to taxonomists for standard genome sequencing and annotation.</title>
        <authorList>
            <consortium name="The Broad Institute Genomics Platform"/>
            <consortium name="The Broad Institute Genome Sequencing Center for Infectious Disease"/>
            <person name="Wu L."/>
            <person name="Ma J."/>
        </authorList>
    </citation>
    <scope>NUCLEOTIDE SEQUENCE [LARGE SCALE GENOMIC DNA]</scope>
    <source>
        <strain evidence="10">CGMCC 4.7645</strain>
    </source>
</reference>
<dbReference type="CDD" id="cd03443">
    <property type="entry name" value="PaaI_thioesterase"/>
    <property type="match status" value="1"/>
</dbReference>
<dbReference type="SUPFAM" id="SSF54637">
    <property type="entry name" value="Thioesterase/thiol ester dehydrase-isomerase"/>
    <property type="match status" value="1"/>
</dbReference>
<organism evidence="9 10">
    <name type="scientific">Amycolatopsis pigmentata</name>
    <dbReference type="NCBI Taxonomy" id="450801"/>
    <lineage>
        <taxon>Bacteria</taxon>
        <taxon>Bacillati</taxon>
        <taxon>Actinomycetota</taxon>
        <taxon>Actinomycetes</taxon>
        <taxon>Pseudonocardiales</taxon>
        <taxon>Pseudonocardiaceae</taxon>
        <taxon>Amycolatopsis</taxon>
    </lineage>
</organism>
<evidence type="ECO:0000313" key="10">
    <source>
        <dbReference type="Proteomes" id="UP001597417"/>
    </source>
</evidence>
<dbReference type="Gene3D" id="3.10.129.10">
    <property type="entry name" value="Hotdog Thioesterase"/>
    <property type="match status" value="1"/>
</dbReference>
<comment type="catalytic activity">
    <reaction evidence="2">
        <text>a fatty acyl-CoA + H2O = a fatty acid + CoA + H(+)</text>
        <dbReference type="Rhea" id="RHEA:16781"/>
        <dbReference type="ChEBI" id="CHEBI:15377"/>
        <dbReference type="ChEBI" id="CHEBI:15378"/>
        <dbReference type="ChEBI" id="CHEBI:28868"/>
        <dbReference type="ChEBI" id="CHEBI:57287"/>
        <dbReference type="ChEBI" id="CHEBI:77636"/>
        <dbReference type="EC" id="3.1.2.20"/>
    </reaction>
</comment>
<comment type="similarity">
    <text evidence="4">Belongs to the YigI thioesterase family.</text>
</comment>
<dbReference type="InterPro" id="IPR006683">
    <property type="entry name" value="Thioestr_dom"/>
</dbReference>
<dbReference type="Pfam" id="PF03061">
    <property type="entry name" value="4HBT"/>
    <property type="match status" value="1"/>
</dbReference>
<evidence type="ECO:0000256" key="4">
    <source>
        <dbReference type="ARBA" id="ARBA00038381"/>
    </source>
</evidence>
<evidence type="ECO:0000256" key="5">
    <source>
        <dbReference type="ARBA" id="ARBA00038894"/>
    </source>
</evidence>
<sequence>MTSVTSAVPTTAPNPDFEDAVTAALLTMPAALHLGFSLGRMAPGEAEIIQPHRPELTQHDGYFQGGVLGSLADFAGGSAAATLLPRGWVNMTVDYTVKIVAPAKGEKVVARGRVVNAGRTLTVAAADLYAVAGDEETHCATGLVTLRNLKLAGERR</sequence>
<evidence type="ECO:0000256" key="7">
    <source>
        <dbReference type="ARBA" id="ARBA00048062"/>
    </source>
</evidence>
<evidence type="ECO:0000313" key="9">
    <source>
        <dbReference type="EMBL" id="MFD2416854.1"/>
    </source>
</evidence>
<name>A0ABW5FQH6_9PSEU</name>
<dbReference type="NCBIfam" id="TIGR00369">
    <property type="entry name" value="unchar_dom_1"/>
    <property type="match status" value="1"/>
</dbReference>
<gene>
    <name evidence="9" type="ORF">ACFSXZ_11025</name>
</gene>
<dbReference type="GO" id="GO:0016787">
    <property type="term" value="F:hydrolase activity"/>
    <property type="evidence" value="ECO:0007669"/>
    <property type="project" value="UniProtKB-KW"/>
</dbReference>
<dbReference type="InterPro" id="IPR003736">
    <property type="entry name" value="PAAI_dom"/>
</dbReference>
<evidence type="ECO:0000259" key="8">
    <source>
        <dbReference type="Pfam" id="PF03061"/>
    </source>
</evidence>
<proteinExistence type="inferred from homology"/>
<comment type="catalytic activity">
    <reaction evidence="7">
        <text>a medium-chain fatty acyl-CoA + H2O = a medium-chain fatty acid + CoA + H(+)</text>
        <dbReference type="Rhea" id="RHEA:68184"/>
        <dbReference type="ChEBI" id="CHEBI:15377"/>
        <dbReference type="ChEBI" id="CHEBI:15378"/>
        <dbReference type="ChEBI" id="CHEBI:57287"/>
        <dbReference type="ChEBI" id="CHEBI:59558"/>
        <dbReference type="ChEBI" id="CHEBI:90546"/>
    </reaction>
</comment>
<keyword evidence="10" id="KW-1185">Reference proteome</keyword>
<dbReference type="Proteomes" id="UP001597417">
    <property type="component" value="Unassembled WGS sequence"/>
</dbReference>